<accession>A0A0S7WK75</accession>
<evidence type="ECO:0000256" key="1">
    <source>
        <dbReference type="SAM" id="SignalP"/>
    </source>
</evidence>
<dbReference type="EMBL" id="LIZT01000017">
    <property type="protein sequence ID" value="KPJ50589.1"/>
    <property type="molecule type" value="Genomic_DNA"/>
</dbReference>
<dbReference type="Proteomes" id="UP000051124">
    <property type="component" value="Unassembled WGS sequence"/>
</dbReference>
<proteinExistence type="predicted"/>
<evidence type="ECO:0008006" key="4">
    <source>
        <dbReference type="Google" id="ProtNLM"/>
    </source>
</evidence>
<feature type="chain" id="PRO_5006639493" description="Outer membrane protein beta-barrel domain-containing protein" evidence="1">
    <location>
        <begin position="21"/>
        <end position="198"/>
    </location>
</feature>
<feature type="signal peptide" evidence="1">
    <location>
        <begin position="1"/>
        <end position="20"/>
    </location>
</feature>
<evidence type="ECO:0000313" key="3">
    <source>
        <dbReference type="Proteomes" id="UP000051124"/>
    </source>
</evidence>
<reference evidence="2 3" key="1">
    <citation type="journal article" date="2015" name="Microbiome">
        <title>Genomic resolution of linkages in carbon, nitrogen, and sulfur cycling among widespread estuary sediment bacteria.</title>
        <authorList>
            <person name="Baker B.J."/>
            <person name="Lazar C.S."/>
            <person name="Teske A.P."/>
            <person name="Dick G.J."/>
        </authorList>
    </citation>
    <scope>NUCLEOTIDE SEQUENCE [LARGE SCALE GENOMIC DNA]</scope>
    <source>
        <strain evidence="2">DG_26</strain>
    </source>
</reference>
<dbReference type="AlphaFoldDB" id="A0A0S7WK75"/>
<comment type="caution">
    <text evidence="2">The sequence shown here is derived from an EMBL/GenBank/DDBJ whole genome shotgun (WGS) entry which is preliminary data.</text>
</comment>
<protein>
    <recommendedName>
        <fullName evidence="4">Outer membrane protein beta-barrel domain-containing protein</fullName>
    </recommendedName>
</protein>
<keyword evidence="1" id="KW-0732">Signal</keyword>
<name>A0A0S7WK75_UNCT6</name>
<organism evidence="2 3">
    <name type="scientific">candidate division TA06 bacterium DG_26</name>
    <dbReference type="NCBI Taxonomy" id="1703771"/>
    <lineage>
        <taxon>Bacteria</taxon>
        <taxon>Bacteria division TA06</taxon>
    </lineage>
</organism>
<gene>
    <name evidence="2" type="ORF">AMJ40_02445</name>
</gene>
<evidence type="ECO:0000313" key="2">
    <source>
        <dbReference type="EMBL" id="KPJ50589.1"/>
    </source>
</evidence>
<sequence length="198" mass="22569">MMMGKAVSILTAVLAMGAVAANVCALHQEVGIGVNVGAPHLTGFEVKYLLAHRHQLHLSYVSPAMRGPYMGLKTDLSLGYTYRFRKEGFYPILGMQVRYWRFDLDDSIYPLMEFLFLLPLFLLTDAEIGEMDRHPTTDVVFCGPQFGLERRRGHSALSFDLEILGYPVYIKHEGKGSSLEPHRLFLSPYFSVRYTYYF</sequence>